<dbReference type="InterPro" id="IPR002890">
    <property type="entry name" value="MG2"/>
</dbReference>
<dbReference type="Pfam" id="PF17791">
    <property type="entry name" value="MG3"/>
    <property type="match status" value="1"/>
</dbReference>
<accession>A0ABN7S926</accession>
<feature type="domain" description="Alpha-2-macroglobulin bait region" evidence="4">
    <location>
        <begin position="497"/>
        <end position="633"/>
    </location>
</feature>
<reference evidence="7 8" key="1">
    <citation type="submission" date="2021-04" db="EMBL/GenBank/DDBJ databases">
        <authorList>
            <person name="Bliznina A."/>
        </authorList>
    </citation>
    <scope>NUCLEOTIDE SEQUENCE [LARGE SCALE GENOMIC DNA]</scope>
</reference>
<name>A0ABN7S926_OIKDI</name>
<proteinExistence type="predicted"/>
<dbReference type="InterPro" id="IPR041555">
    <property type="entry name" value="MG3"/>
</dbReference>
<dbReference type="InterPro" id="IPR036595">
    <property type="entry name" value="A-macroglobulin_rcpt-bd_sf"/>
</dbReference>
<evidence type="ECO:0000259" key="4">
    <source>
        <dbReference type="SMART" id="SM01359"/>
    </source>
</evidence>
<dbReference type="PANTHER" id="PTHR11412:SF136">
    <property type="entry name" value="CD109 ANTIGEN"/>
    <property type="match status" value="1"/>
</dbReference>
<dbReference type="PROSITE" id="PS00477">
    <property type="entry name" value="ALPHA_2_MACROGLOBULIN"/>
    <property type="match status" value="1"/>
</dbReference>
<keyword evidence="3" id="KW-1015">Disulfide bond</keyword>
<dbReference type="InterPro" id="IPR013783">
    <property type="entry name" value="Ig-like_fold"/>
</dbReference>
<organism evidence="7 8">
    <name type="scientific">Oikopleura dioica</name>
    <name type="common">Tunicate</name>
    <dbReference type="NCBI Taxonomy" id="34765"/>
    <lineage>
        <taxon>Eukaryota</taxon>
        <taxon>Metazoa</taxon>
        <taxon>Chordata</taxon>
        <taxon>Tunicata</taxon>
        <taxon>Appendicularia</taxon>
        <taxon>Copelata</taxon>
        <taxon>Oikopleuridae</taxon>
        <taxon>Oikopleura</taxon>
    </lineage>
</organism>
<dbReference type="InterPro" id="IPR008930">
    <property type="entry name" value="Terpenoid_cyclase/PrenylTrfase"/>
</dbReference>
<dbReference type="Gene3D" id="2.60.40.10">
    <property type="entry name" value="Immunoglobulins"/>
    <property type="match status" value="2"/>
</dbReference>
<feature type="domain" description="Alpha-macroglobulin receptor-binding" evidence="6">
    <location>
        <begin position="1431"/>
        <end position="1515"/>
    </location>
</feature>
<dbReference type="Pfam" id="PF07703">
    <property type="entry name" value="A2M_BRD"/>
    <property type="match status" value="1"/>
</dbReference>
<evidence type="ECO:0000256" key="3">
    <source>
        <dbReference type="ARBA" id="ARBA00023157"/>
    </source>
</evidence>
<dbReference type="Pfam" id="PF07678">
    <property type="entry name" value="TED_complement"/>
    <property type="match status" value="1"/>
</dbReference>
<dbReference type="InterPro" id="IPR009048">
    <property type="entry name" value="A-macroglobulin_rcpt-bd"/>
</dbReference>
<dbReference type="Gene3D" id="2.60.40.1930">
    <property type="match status" value="3"/>
</dbReference>
<gene>
    <name evidence="7" type="ORF">OKIOD_LOCUS5762</name>
</gene>
<dbReference type="InterPro" id="IPR019742">
    <property type="entry name" value="MacrogloblnA2_CS"/>
</dbReference>
<evidence type="ECO:0000259" key="5">
    <source>
        <dbReference type="SMART" id="SM01360"/>
    </source>
</evidence>
<feature type="domain" description="Alpha-2-macroglobulin" evidence="5">
    <location>
        <begin position="813"/>
        <end position="906"/>
    </location>
</feature>
<dbReference type="Pfam" id="PF07677">
    <property type="entry name" value="A2M_recep"/>
    <property type="match status" value="1"/>
</dbReference>
<dbReference type="Gene3D" id="2.60.120.1540">
    <property type="match status" value="1"/>
</dbReference>
<dbReference type="SMART" id="SM01361">
    <property type="entry name" value="A2M_recep"/>
    <property type="match status" value="1"/>
</dbReference>
<evidence type="ECO:0000256" key="1">
    <source>
        <dbReference type="ARBA" id="ARBA00022729"/>
    </source>
</evidence>
<dbReference type="SMART" id="SM01359">
    <property type="entry name" value="A2M_N_2"/>
    <property type="match status" value="1"/>
</dbReference>
<dbReference type="SMART" id="SM01360">
    <property type="entry name" value="A2M"/>
    <property type="match status" value="1"/>
</dbReference>
<evidence type="ECO:0000313" key="8">
    <source>
        <dbReference type="Proteomes" id="UP001158576"/>
    </source>
</evidence>
<dbReference type="InterPro" id="IPR047565">
    <property type="entry name" value="Alpha-macroglob_thiol-ester_cl"/>
</dbReference>
<sequence length="1637" mass="182919">MWATALIFLGSVHGYYGESSIRAKAFFRKNVFEGEDLKISIHKLGWDSSKTSNLTVSIAFCRGWPTPPPLMEEKITFLQNSETMLIEKTFNIYQGILAARDDDYSDPCVKLVLESEDEEEDDDALSYYGRNDGTLSSEETFEIKKRSRILVQSDKAKYKPGNTVQFRVIAVDEELRALDAKITYDIISPSNNKMASVTKQNNKKVVQGSFQLDKFAEQGTWEVKIQSTAIDYGEDHEETYTFEVEEYVLPKFEVNIVSEGYVIEGEDFPFVVEAEYTFGQPVPGDAKIEVTEVACNTWYYRDPCDDFENCSEKRLDKSVTNSDGSIGETLKYDDWKGLFGESNYYCDKQFKIQVSWEDTASGETIDFSKIIKVETERYQIDMLYEPQVYKKKTGLNYIGQVKMIDGSTLDKEGEVQITVTSQKYNYDKREYETTTTNDAIQLRFEDGGIFQYKIPEEQFEMLLDPETRRGWSVSFDMSFEGVKKSQSVSIPESNYELELESDADGKLTPGTSIDLRIRADVDGPVLLFVTSNGKVLAEYKVEAIQNVEVVQSVDITASMIPEVKFLVVSGAARDNTDWAADSISYFVETNFDNEVELAAPEKGELGENIEIGITAAENSPVYLLGVDKSVLLLKSGNDIGEKRVLEAKQGGPDEEHGWRPWPIWGGCGIWFPWGYGSSAEQKIEDAGMATMKLGENQYMFEVMYMEELSASSAASYDMAFGNVEAVADVSDAKEQLTKLTLLTRFIARVFDLRIHEIGENRYIVEVMYERPVSESFAAASDDTAFENVETDKMPAPGGSSAPEPETRKKFPETWIWSSVETDESGKASVMMNVEVPDTITSWIVTGFSLSGEKGLGYQKEPSKIVAFRDFFVKLELPYSIKQNEMFLVKAVVFNYLGQEVEADVTLDLAPGMDLLADELTKRVSIKAQNRSPVGWPIIVDSSGVVPIKVKAVVVGNLAGDALERPLIVKPEGIPRTKAFNLLLKDDDADDIEVDFPPNVVADSERVEMRIFGDILSNTLQNIDGLLKMPYGCGEQNMINFAPAVFIYDYLEKKMELTEEIEEKASRIIQSGYQREMTYEHSDGGFSAFGENSYSKSKAATLLTAFVVKCFRAAEKLSKKFIPDGVVEKQLDFLVTRFNTETGQFEEDGKVFSSYIKGALDADGDSAITAYTLIPFIEGGILPKYSDLVDKALDTLEAAIPTSTNHHTLSLIAYNLFLAGRESASAAMAKLETFAKNEPGSTYWTTESRYSGEEPSVEISSYALMSYASGDEDFLPVFRGIMSQLSETGGFKSTQDTVIGLQAISDRASFFVSPEDNLSIGAMLDSETDLFSWVPDALTPANSQVVQIKNVELSGEGLFGITSSGKGTAMIQVIIHYNTKDTSNDPFDVDFFFTEIPDKRKRKRRSADIPDSDFCIQVTTKATDNEQYRVPDGMSLVTIEHPSGFAHLSVEATDGSDEPEKVEINADRTVLYYNDLANAVGASVCLTKIQPVENPKPVYISVQDYYNPDAETTTEVVLRDLQKETPLCDLCGDFCALDFCVSEPAPGGSQSFVQPPLPPLPSEIDSGWIKPPSFIQLPEDLTIIRDANNWNTDKFADYVVKLRKRILKRSPHSYSRSVIRELEEHLNMFKIILDKMLN</sequence>
<evidence type="ECO:0000313" key="7">
    <source>
        <dbReference type="EMBL" id="CAG5095476.1"/>
    </source>
</evidence>
<keyword evidence="8" id="KW-1185">Reference proteome</keyword>
<dbReference type="Proteomes" id="UP001158576">
    <property type="component" value="Chromosome XSR"/>
</dbReference>
<dbReference type="Gene3D" id="2.20.130.20">
    <property type="match status" value="1"/>
</dbReference>
<dbReference type="PANTHER" id="PTHR11412">
    <property type="entry name" value="MACROGLOBULIN / COMPLEMENT"/>
    <property type="match status" value="1"/>
</dbReference>
<evidence type="ECO:0000256" key="2">
    <source>
        <dbReference type="ARBA" id="ARBA00022966"/>
    </source>
</evidence>
<dbReference type="InterPro" id="IPR011626">
    <property type="entry name" value="Alpha-macroglobulin_TED"/>
</dbReference>
<dbReference type="SMART" id="SM01419">
    <property type="entry name" value="Thiol-ester_cl"/>
    <property type="match status" value="1"/>
</dbReference>
<protein>
    <submittedName>
        <fullName evidence="7">Oidioi.mRNA.OKI2018_I69.XSR.g14204.t2.cds</fullName>
    </submittedName>
</protein>
<dbReference type="SUPFAM" id="SSF49410">
    <property type="entry name" value="Alpha-macroglobulin receptor domain"/>
    <property type="match status" value="1"/>
</dbReference>
<keyword evidence="1" id="KW-0732">Signal</keyword>
<dbReference type="Gene3D" id="2.60.40.690">
    <property type="entry name" value="Alpha-macroglobulin, receptor-binding domain"/>
    <property type="match status" value="1"/>
</dbReference>
<dbReference type="InterPro" id="IPR050473">
    <property type="entry name" value="A2M/Complement_sys"/>
</dbReference>
<dbReference type="EMBL" id="OU015569">
    <property type="protein sequence ID" value="CAG5095476.1"/>
    <property type="molecule type" value="Genomic_DNA"/>
</dbReference>
<dbReference type="InterPro" id="IPR001599">
    <property type="entry name" value="Macroglobln_a2"/>
</dbReference>
<dbReference type="Pfam" id="PF00207">
    <property type="entry name" value="A2M"/>
    <property type="match status" value="1"/>
</dbReference>
<dbReference type="InterPro" id="IPR011625">
    <property type="entry name" value="A2M_N_BRD"/>
</dbReference>
<evidence type="ECO:0000259" key="6">
    <source>
        <dbReference type="SMART" id="SM01361"/>
    </source>
</evidence>
<dbReference type="SUPFAM" id="SSF48239">
    <property type="entry name" value="Terpenoid cyclases/Protein prenyltransferases"/>
    <property type="match status" value="1"/>
</dbReference>
<dbReference type="Gene3D" id="6.20.50.160">
    <property type="match status" value="1"/>
</dbReference>
<dbReference type="Pfam" id="PF01835">
    <property type="entry name" value="MG2"/>
    <property type="match status" value="1"/>
</dbReference>
<keyword evidence="2" id="KW-0882">Thioester bond</keyword>
<dbReference type="Gene3D" id="2.60.40.1940">
    <property type="match status" value="1"/>
</dbReference>
<dbReference type="Gene3D" id="1.50.10.20">
    <property type="match status" value="1"/>
</dbReference>